<feature type="compositionally biased region" description="Low complexity" evidence="1">
    <location>
        <begin position="138"/>
        <end position="147"/>
    </location>
</feature>
<evidence type="ECO:0000313" key="2">
    <source>
        <dbReference type="EMBL" id="VEU45283.1"/>
    </source>
</evidence>
<dbReference type="Proteomes" id="UP000291116">
    <property type="component" value="Unassembled WGS sequence"/>
</dbReference>
<organism evidence="2 3">
    <name type="scientific">Pseudo-nitzschia multistriata</name>
    <dbReference type="NCBI Taxonomy" id="183589"/>
    <lineage>
        <taxon>Eukaryota</taxon>
        <taxon>Sar</taxon>
        <taxon>Stramenopiles</taxon>
        <taxon>Ochrophyta</taxon>
        <taxon>Bacillariophyta</taxon>
        <taxon>Bacillariophyceae</taxon>
        <taxon>Bacillariophycidae</taxon>
        <taxon>Bacillariales</taxon>
        <taxon>Bacillariaceae</taxon>
        <taxon>Pseudo-nitzschia</taxon>
    </lineage>
</organism>
<evidence type="ECO:0000256" key="1">
    <source>
        <dbReference type="SAM" id="MobiDB-lite"/>
    </source>
</evidence>
<name>A0A448ZTL6_9STRA</name>
<feature type="region of interest" description="Disordered" evidence="1">
    <location>
        <begin position="138"/>
        <end position="194"/>
    </location>
</feature>
<dbReference type="AlphaFoldDB" id="A0A448ZTL6"/>
<accession>A0A448ZTL6</accession>
<dbReference type="EMBL" id="CAACVS010000695">
    <property type="protein sequence ID" value="VEU45283.1"/>
    <property type="molecule type" value="Genomic_DNA"/>
</dbReference>
<reference evidence="2 3" key="1">
    <citation type="submission" date="2019-01" db="EMBL/GenBank/DDBJ databases">
        <authorList>
            <person name="Ferrante I. M."/>
        </authorList>
    </citation>
    <scope>NUCLEOTIDE SEQUENCE [LARGE SCALE GENOMIC DNA]</scope>
    <source>
        <strain evidence="2 3">B856</strain>
    </source>
</reference>
<dbReference type="OrthoDB" id="45156at2759"/>
<feature type="compositionally biased region" description="Basic and acidic residues" evidence="1">
    <location>
        <begin position="164"/>
        <end position="194"/>
    </location>
</feature>
<gene>
    <name evidence="2" type="ORF">PSNMU_V1.4_AUG-EV-PASAV3_0124530</name>
</gene>
<feature type="region of interest" description="Disordered" evidence="1">
    <location>
        <begin position="1"/>
        <end position="32"/>
    </location>
</feature>
<protein>
    <submittedName>
        <fullName evidence="2">Uncharacterized protein</fullName>
    </submittedName>
</protein>
<evidence type="ECO:0000313" key="3">
    <source>
        <dbReference type="Proteomes" id="UP000291116"/>
    </source>
</evidence>
<keyword evidence="3" id="KW-1185">Reference proteome</keyword>
<proteinExistence type="predicted"/>
<sequence>MRRTPIASALSGKSRTGNGKKGSRSIDNKNGSAASQTSVCKFCARNPPALLVQLPVLGRKKRAATPYCLSCYYTTSAVRQDPEKYVTIFDEEEKAKQLPAIQNLFSECFLELQHELSEESVRAFKKQKSDPLAMLSFSSGSSSSSFASKKRRKLASNKGQAPDPRTKQEGRANDGGFLREIDLPERLKRTQKQQEELQNQQLARMNQAASAARRASRIASPLTKSTMNKRRKGSGKSIWNLAMDKGKDGKLSTSSESYQAAAMDPATMNVSCTCGSKDVRSFGNITSRNQDVRKGEIWGTDRGDEVINRFQCNICGRTWNEAE</sequence>